<dbReference type="Proteomes" id="UP001151760">
    <property type="component" value="Unassembled WGS sequence"/>
</dbReference>
<feature type="region of interest" description="Disordered" evidence="2">
    <location>
        <begin position="312"/>
        <end position="346"/>
    </location>
</feature>
<dbReference type="Gene3D" id="1.10.287.1490">
    <property type="match status" value="1"/>
</dbReference>
<feature type="region of interest" description="Disordered" evidence="2">
    <location>
        <begin position="379"/>
        <end position="398"/>
    </location>
</feature>
<evidence type="ECO:0000313" key="5">
    <source>
        <dbReference type="Proteomes" id="UP001151760"/>
    </source>
</evidence>
<feature type="compositionally biased region" description="Basic and acidic residues" evidence="2">
    <location>
        <begin position="312"/>
        <end position="335"/>
    </location>
</feature>
<gene>
    <name evidence="4" type="ORF">Tco_1121149</name>
</gene>
<evidence type="ECO:0000256" key="1">
    <source>
        <dbReference type="SAM" id="Coils"/>
    </source>
</evidence>
<feature type="coiled-coil region" evidence="1">
    <location>
        <begin position="500"/>
        <end position="530"/>
    </location>
</feature>
<dbReference type="PANTHER" id="PTHR31099:SF41">
    <property type="entry name" value="TRANSPOSASE (PUTATIVE), GYPSY TYPE-RELATED"/>
    <property type="match status" value="1"/>
</dbReference>
<dbReference type="EMBL" id="BQNB010021277">
    <property type="protein sequence ID" value="GJU04719.1"/>
    <property type="molecule type" value="Genomic_DNA"/>
</dbReference>
<dbReference type="PANTHER" id="PTHR31099">
    <property type="entry name" value="OS06G0165300 PROTEIN"/>
    <property type="match status" value="1"/>
</dbReference>
<reference evidence="4" key="2">
    <citation type="submission" date="2022-01" db="EMBL/GenBank/DDBJ databases">
        <authorList>
            <person name="Yamashiro T."/>
            <person name="Shiraishi A."/>
            <person name="Satake H."/>
            <person name="Nakayama K."/>
        </authorList>
    </citation>
    <scope>NUCLEOTIDE SEQUENCE</scope>
</reference>
<name>A0ABQ5IWV8_9ASTR</name>
<dbReference type="Pfam" id="PF04195">
    <property type="entry name" value="Transposase_28"/>
    <property type="match status" value="1"/>
</dbReference>
<feature type="compositionally biased region" description="Polar residues" evidence="2">
    <location>
        <begin position="379"/>
        <end position="391"/>
    </location>
</feature>
<feature type="domain" description="Transposase (putative) gypsy type" evidence="3">
    <location>
        <begin position="69"/>
        <end position="124"/>
    </location>
</feature>
<reference evidence="4" key="1">
    <citation type="journal article" date="2022" name="Int. J. Mol. Sci.">
        <title>Draft Genome of Tanacetum Coccineum: Genomic Comparison of Closely Related Tanacetum-Family Plants.</title>
        <authorList>
            <person name="Yamashiro T."/>
            <person name="Shiraishi A."/>
            <person name="Nakayama K."/>
            <person name="Satake H."/>
        </authorList>
    </citation>
    <scope>NUCLEOTIDE SEQUENCE</scope>
</reference>
<organism evidence="4 5">
    <name type="scientific">Tanacetum coccineum</name>
    <dbReference type="NCBI Taxonomy" id="301880"/>
    <lineage>
        <taxon>Eukaryota</taxon>
        <taxon>Viridiplantae</taxon>
        <taxon>Streptophyta</taxon>
        <taxon>Embryophyta</taxon>
        <taxon>Tracheophyta</taxon>
        <taxon>Spermatophyta</taxon>
        <taxon>Magnoliopsida</taxon>
        <taxon>eudicotyledons</taxon>
        <taxon>Gunneridae</taxon>
        <taxon>Pentapetalae</taxon>
        <taxon>asterids</taxon>
        <taxon>campanulids</taxon>
        <taxon>Asterales</taxon>
        <taxon>Asteraceae</taxon>
        <taxon>Asteroideae</taxon>
        <taxon>Anthemideae</taxon>
        <taxon>Anthemidinae</taxon>
        <taxon>Tanacetum</taxon>
    </lineage>
</organism>
<dbReference type="InterPro" id="IPR007321">
    <property type="entry name" value="Transposase_28"/>
</dbReference>
<accession>A0ABQ5IWV8</accession>
<sequence length="852" mass="93895">MREVLGSSLAVRVFLQERKKEWGLSPKAKSFYNSYYIPDEVHPTAPGRDKTITQFPEGKVGVYTRLFDYCGYRIPLTKFFVAVLKYFRIHISQLSPFGAARISHFEVLTRVLDLGLSVAVFSAFITRISIVPELFSFATTSLSAPSCLSKPLDSIKNWADHFFWVDSRVFPISAPLYTGGVLEKDPAPHLTARQEQAVQVLSSNKAPFRRYPECFLALVGLSPYYPFGENTYPAFERPDRTDMGLPCTYTGLLTQKDGSAAVYQAECSGFLRSPEVSSAPSAGDNVVAEEDVILVGTYVDLVDSEDNLTVVEKGDSAHKHREGQEEKVTPDHSEAPIKLGSSPADVHTQVTVRSSRVADAPVYTAADTVTSSRGKTLVVSTSDVGGSSQPETSEESADSFYETAVLNSEDAKRWYIPRWNITNDSLLDDGFSCRTLVDRVAPPGFFSALRNMDYDQLFEEFNVGAARQICLGSEVRSRTEHELELKEKLRAKYDARGVLLREKDAEIARLKSLVKEKETESAEVLRLRDQVSVLAADKSLLSAEVSALKSAVSQKDTDISLLDSRASYLKSALDDSQAACGEARNLISSLSSERDGLASEVSTLHSAFRDFKEKMEAQQEAQAQELYNRVAELEAHVMDVSGRLEGEFYPAYLTALAGRRWLLTHGMELAMVKCLKSPEYQGILGHALGQGQGIKTAESNYLDAVRALEEADFPLVHLLKSKKDSRMDEILDCFLLDGPLANLPEAAHLQPCLEQLSVPIYHADVNAVVGETSLSFALLNVYTRAKGAKRHASALRQLMVYIVSHPLSSQNLLGGASTSAVAPCVEDLDTDEDLGSVVCMLQLEDPRFETFS</sequence>
<keyword evidence="1" id="KW-0175">Coiled coil</keyword>
<evidence type="ECO:0000259" key="3">
    <source>
        <dbReference type="Pfam" id="PF04195"/>
    </source>
</evidence>
<protein>
    <recommendedName>
        <fullName evidence="3">Transposase (putative) gypsy type domain-containing protein</fullName>
    </recommendedName>
</protein>
<keyword evidence="5" id="KW-1185">Reference proteome</keyword>
<comment type="caution">
    <text evidence="4">The sequence shown here is derived from an EMBL/GenBank/DDBJ whole genome shotgun (WGS) entry which is preliminary data.</text>
</comment>
<evidence type="ECO:0000313" key="4">
    <source>
        <dbReference type="EMBL" id="GJU04719.1"/>
    </source>
</evidence>
<proteinExistence type="predicted"/>
<evidence type="ECO:0000256" key="2">
    <source>
        <dbReference type="SAM" id="MobiDB-lite"/>
    </source>
</evidence>